<feature type="binding site" evidence="6">
    <location>
        <position position="157"/>
    </location>
    <ligand>
        <name>Mg(2+)</name>
        <dbReference type="ChEBI" id="CHEBI:18420"/>
    </ligand>
</feature>
<evidence type="ECO:0000256" key="1">
    <source>
        <dbReference type="ARBA" id="ARBA00001946"/>
    </source>
</evidence>
<reference evidence="8 9" key="1">
    <citation type="submission" date="2015-08" db="EMBL/GenBank/DDBJ databases">
        <title>Investigation of the bacterial diversity of lava forest soil.</title>
        <authorList>
            <person name="Lee J.S."/>
        </authorList>
    </citation>
    <scope>NUCLEOTIDE SEQUENCE [LARGE SCALE GENOMIC DNA]</scope>
    <source>
        <strain evidence="8 9">GJW-30</strain>
    </source>
</reference>
<evidence type="ECO:0000313" key="8">
    <source>
        <dbReference type="EMBL" id="BAT58626.1"/>
    </source>
</evidence>
<feature type="binding site" evidence="5">
    <location>
        <position position="126"/>
    </location>
    <ligand>
        <name>substrate</name>
    </ligand>
</feature>
<dbReference type="InterPro" id="IPR040442">
    <property type="entry name" value="Pyrv_kinase-like_dom_sf"/>
</dbReference>
<dbReference type="PANTHER" id="PTHR32308">
    <property type="entry name" value="LYASE BETA SUBUNIT, PUTATIVE (AFU_ORTHOLOGUE AFUA_4G13030)-RELATED"/>
    <property type="match status" value="1"/>
</dbReference>
<dbReference type="InterPro" id="IPR015813">
    <property type="entry name" value="Pyrv/PenolPyrv_kinase-like_dom"/>
</dbReference>
<keyword evidence="8" id="KW-0378">Hydrolase</keyword>
<dbReference type="EC" id="3.1.2.-" evidence="8"/>
<organism evidence="8 9">
    <name type="scientific">Variibacter gotjawalensis</name>
    <dbReference type="NCBI Taxonomy" id="1333996"/>
    <lineage>
        <taxon>Bacteria</taxon>
        <taxon>Pseudomonadati</taxon>
        <taxon>Pseudomonadota</taxon>
        <taxon>Alphaproteobacteria</taxon>
        <taxon>Hyphomicrobiales</taxon>
        <taxon>Nitrobacteraceae</taxon>
        <taxon>Variibacter</taxon>
    </lineage>
</organism>
<dbReference type="GO" id="GO:0000287">
    <property type="term" value="F:magnesium ion binding"/>
    <property type="evidence" value="ECO:0007669"/>
    <property type="project" value="TreeGrafter"/>
</dbReference>
<dbReference type="InterPro" id="IPR005000">
    <property type="entry name" value="Aldolase/citrate-lyase_domain"/>
</dbReference>
<dbReference type="PANTHER" id="PTHR32308:SF10">
    <property type="entry name" value="CITRATE LYASE SUBUNIT BETA"/>
    <property type="match status" value="1"/>
</dbReference>
<dbReference type="Gene3D" id="3.20.20.60">
    <property type="entry name" value="Phosphoenolpyruvate-binding domains"/>
    <property type="match status" value="1"/>
</dbReference>
<feature type="domain" description="HpcH/HpaI aldolase/citrate lyase" evidence="7">
    <location>
        <begin position="7"/>
        <end position="225"/>
    </location>
</feature>
<keyword evidence="3 6" id="KW-0479">Metal-binding</keyword>
<evidence type="ECO:0000256" key="2">
    <source>
        <dbReference type="ARBA" id="ARBA00005568"/>
    </source>
</evidence>
<sequence>MSIRPRRSVLYMPGSNARAIEKAKTLDCDGIVIDLEDAVAPDAKKTAREQAIAAVTGGGFGGRELFIRVNGIETQWGFDDLTAAVKAAPDGIVLPKVGSAELLEKIGTRLLDMGADRKIRIWAMIETPIAILRIGEIASAAKDSETRLAGFILGTNDLVKESYGRIVKGRGPLLPWIAQTVAAARAFNIQVLDGVYNDIADTDGLRAECEQGRDFGFDGKTLIHPSQIETCNAVYSPAPNEVAEARKTIAAFDLPENKDKGVIRIEGKMVERMHADMARRMVSIADAISSRNP</sequence>
<dbReference type="OrthoDB" id="9800547at2"/>
<evidence type="ECO:0000256" key="3">
    <source>
        <dbReference type="ARBA" id="ARBA00022723"/>
    </source>
</evidence>
<dbReference type="KEGG" id="vgo:GJW-30_1_01153"/>
<dbReference type="SUPFAM" id="SSF51621">
    <property type="entry name" value="Phosphoenolpyruvate/pyruvate domain"/>
    <property type="match status" value="1"/>
</dbReference>
<evidence type="ECO:0000259" key="7">
    <source>
        <dbReference type="Pfam" id="PF03328"/>
    </source>
</evidence>
<dbReference type="EMBL" id="AP014946">
    <property type="protein sequence ID" value="BAT58626.1"/>
    <property type="molecule type" value="Genomic_DNA"/>
</dbReference>
<feature type="binding site" evidence="6">
    <location>
        <position position="126"/>
    </location>
    <ligand>
        <name>Mg(2+)</name>
        <dbReference type="ChEBI" id="CHEBI:18420"/>
    </ligand>
</feature>
<keyword evidence="9" id="KW-1185">Reference proteome</keyword>
<gene>
    <name evidence="8" type="primary">mcl2_1</name>
    <name evidence="8" type="ORF">GJW-30_1_01153</name>
</gene>
<accession>A0A0S3PRQ0</accession>
<dbReference type="GO" id="GO:0016787">
    <property type="term" value="F:hydrolase activity"/>
    <property type="evidence" value="ECO:0007669"/>
    <property type="project" value="UniProtKB-KW"/>
</dbReference>
<evidence type="ECO:0000256" key="6">
    <source>
        <dbReference type="PIRSR" id="PIRSR015582-2"/>
    </source>
</evidence>
<name>A0A0S3PRQ0_9BRAD</name>
<comment type="similarity">
    <text evidence="2">Belongs to the HpcH/HpaI aldolase family.</text>
</comment>
<evidence type="ECO:0000256" key="5">
    <source>
        <dbReference type="PIRSR" id="PIRSR015582-1"/>
    </source>
</evidence>
<dbReference type="Pfam" id="PF03328">
    <property type="entry name" value="HpcH_HpaI"/>
    <property type="match status" value="1"/>
</dbReference>
<dbReference type="Proteomes" id="UP000236884">
    <property type="component" value="Chromosome"/>
</dbReference>
<comment type="cofactor">
    <cofactor evidence="1">
        <name>Mg(2+)</name>
        <dbReference type="ChEBI" id="CHEBI:18420"/>
    </cofactor>
</comment>
<protein>
    <submittedName>
        <fullName evidence="8">(3S)-malyl-CoA thioesterase</fullName>
        <ecNumber evidence="8">3.1.2.-</ecNumber>
    </submittedName>
</protein>
<evidence type="ECO:0000256" key="4">
    <source>
        <dbReference type="ARBA" id="ARBA00022842"/>
    </source>
</evidence>
<proteinExistence type="inferred from homology"/>
<evidence type="ECO:0000313" key="9">
    <source>
        <dbReference type="Proteomes" id="UP000236884"/>
    </source>
</evidence>
<dbReference type="AlphaFoldDB" id="A0A0S3PRQ0"/>
<feature type="binding site" evidence="5">
    <location>
        <position position="68"/>
    </location>
    <ligand>
        <name>substrate</name>
    </ligand>
</feature>
<dbReference type="PIRSF" id="PIRSF015582">
    <property type="entry name" value="Cit_lyase_B"/>
    <property type="match status" value="1"/>
</dbReference>
<dbReference type="GO" id="GO:0006107">
    <property type="term" value="P:oxaloacetate metabolic process"/>
    <property type="evidence" value="ECO:0007669"/>
    <property type="project" value="TreeGrafter"/>
</dbReference>
<keyword evidence="4 6" id="KW-0460">Magnesium</keyword>
<dbReference type="InterPro" id="IPR011206">
    <property type="entry name" value="Citrate_lyase_beta/mcl1/mcl2"/>
</dbReference>
<dbReference type="RefSeq" id="WP_096352838.1">
    <property type="nucleotide sequence ID" value="NZ_AP014946.1"/>
</dbReference>